<gene>
    <name evidence="5" type="ORF">SAMN05421504_11484</name>
</gene>
<dbReference type="PANTHER" id="PTHR36974">
    <property type="entry name" value="MEMBRANE PROTEIN-RELATED"/>
    <property type="match status" value="1"/>
</dbReference>
<dbReference type="AlphaFoldDB" id="A0A1H3SKB0"/>
<keyword evidence="4" id="KW-0472">Membrane</keyword>
<evidence type="ECO:0000256" key="2">
    <source>
        <dbReference type="ARBA" id="ARBA00022692"/>
    </source>
</evidence>
<dbReference type="GO" id="GO:0016020">
    <property type="term" value="C:membrane"/>
    <property type="evidence" value="ECO:0007669"/>
    <property type="project" value="UniProtKB-SubCell"/>
</dbReference>
<dbReference type="PANTHER" id="PTHR36974:SF1">
    <property type="entry name" value="DOXX FAMILY MEMBRANE PROTEIN"/>
    <property type="match status" value="1"/>
</dbReference>
<dbReference type="InterPro" id="IPR032808">
    <property type="entry name" value="DoxX"/>
</dbReference>
<dbReference type="Proteomes" id="UP000199515">
    <property type="component" value="Unassembled WGS sequence"/>
</dbReference>
<comment type="subcellular location">
    <subcellularLocation>
        <location evidence="1">Membrane</location>
        <topology evidence="1">Multi-pass membrane protein</topology>
    </subcellularLocation>
</comment>
<keyword evidence="6" id="KW-1185">Reference proteome</keyword>
<sequence length="118" mass="12698">MSSQRPAAFLAAFLGLAGVMHFARPKFFDTMVPKELPGSPRQWTHASGVVELAVATSIALPKTRELGGLAAALMFLGVFPANVKQALDAKGKERAVAYARLPVQWPLIAWALKVRDNA</sequence>
<dbReference type="OrthoDB" id="3267646at2"/>
<evidence type="ECO:0000313" key="5">
    <source>
        <dbReference type="EMBL" id="SDZ38436.1"/>
    </source>
</evidence>
<evidence type="ECO:0000256" key="4">
    <source>
        <dbReference type="ARBA" id="ARBA00023136"/>
    </source>
</evidence>
<reference evidence="5 6" key="1">
    <citation type="submission" date="2016-10" db="EMBL/GenBank/DDBJ databases">
        <authorList>
            <person name="de Groot N.N."/>
        </authorList>
    </citation>
    <scope>NUCLEOTIDE SEQUENCE [LARGE SCALE GENOMIC DNA]</scope>
    <source>
        <strain evidence="5 6">CPCC 202699</strain>
    </source>
</reference>
<evidence type="ECO:0000256" key="1">
    <source>
        <dbReference type="ARBA" id="ARBA00004141"/>
    </source>
</evidence>
<dbReference type="EMBL" id="FNON01000014">
    <property type="protein sequence ID" value="SDZ38436.1"/>
    <property type="molecule type" value="Genomic_DNA"/>
</dbReference>
<keyword evidence="3" id="KW-1133">Transmembrane helix</keyword>
<evidence type="ECO:0000256" key="3">
    <source>
        <dbReference type="ARBA" id="ARBA00022989"/>
    </source>
</evidence>
<dbReference type="RefSeq" id="WP_091299341.1">
    <property type="nucleotide sequence ID" value="NZ_FNON01000014.1"/>
</dbReference>
<accession>A0A1H3SKB0</accession>
<protein>
    <submittedName>
        <fullName evidence="5">Uncharacterized membrane protein</fullName>
    </submittedName>
</protein>
<keyword evidence="2" id="KW-0812">Transmembrane</keyword>
<proteinExistence type="predicted"/>
<dbReference type="STRING" id="589385.SAMN05421504_11484"/>
<evidence type="ECO:0000313" key="6">
    <source>
        <dbReference type="Proteomes" id="UP000199515"/>
    </source>
</evidence>
<dbReference type="Pfam" id="PF13564">
    <property type="entry name" value="DoxX_2"/>
    <property type="match status" value="1"/>
</dbReference>
<name>A0A1H3SKB0_9PSEU</name>
<organism evidence="5 6">
    <name type="scientific">Amycolatopsis xylanica</name>
    <dbReference type="NCBI Taxonomy" id="589385"/>
    <lineage>
        <taxon>Bacteria</taxon>
        <taxon>Bacillati</taxon>
        <taxon>Actinomycetota</taxon>
        <taxon>Actinomycetes</taxon>
        <taxon>Pseudonocardiales</taxon>
        <taxon>Pseudonocardiaceae</taxon>
        <taxon>Amycolatopsis</taxon>
    </lineage>
</organism>